<feature type="compositionally biased region" description="Low complexity" evidence="1">
    <location>
        <begin position="75"/>
        <end position="84"/>
    </location>
</feature>
<comment type="caution">
    <text evidence="3">The sequence shown here is derived from an EMBL/GenBank/DDBJ whole genome shotgun (WGS) entry which is preliminary data.</text>
</comment>
<gene>
    <name evidence="3" type="ORF">ACFSDA_11230</name>
</gene>
<name>A0ABW4PZ93_9MICO</name>
<dbReference type="EMBL" id="JBHUFL010000003">
    <property type="protein sequence ID" value="MFD1835639.1"/>
    <property type="molecule type" value="Genomic_DNA"/>
</dbReference>
<evidence type="ECO:0008006" key="5">
    <source>
        <dbReference type="Google" id="ProtNLM"/>
    </source>
</evidence>
<keyword evidence="4" id="KW-1185">Reference proteome</keyword>
<protein>
    <recommendedName>
        <fullName evidence="5">DUF308 domain-containing protein</fullName>
    </recommendedName>
</protein>
<dbReference type="Proteomes" id="UP001597280">
    <property type="component" value="Unassembled WGS sequence"/>
</dbReference>
<feature type="compositionally biased region" description="Basic and acidic residues" evidence="1">
    <location>
        <begin position="1"/>
        <end position="18"/>
    </location>
</feature>
<proteinExistence type="predicted"/>
<keyword evidence="2" id="KW-1133">Transmembrane helix</keyword>
<feature type="region of interest" description="Disordered" evidence="1">
    <location>
        <begin position="1"/>
        <end position="110"/>
    </location>
</feature>
<dbReference type="RefSeq" id="WP_137770937.1">
    <property type="nucleotide sequence ID" value="NZ_BAAAIS010000003.1"/>
</dbReference>
<evidence type="ECO:0000313" key="3">
    <source>
        <dbReference type="EMBL" id="MFD1835639.1"/>
    </source>
</evidence>
<reference evidence="4" key="1">
    <citation type="journal article" date="2019" name="Int. J. Syst. Evol. Microbiol.">
        <title>The Global Catalogue of Microorganisms (GCM) 10K type strain sequencing project: providing services to taxonomists for standard genome sequencing and annotation.</title>
        <authorList>
            <consortium name="The Broad Institute Genomics Platform"/>
            <consortium name="The Broad Institute Genome Sequencing Center for Infectious Disease"/>
            <person name="Wu L."/>
            <person name="Ma J."/>
        </authorList>
    </citation>
    <scope>NUCLEOTIDE SEQUENCE [LARGE SCALE GENOMIC DNA]</scope>
    <source>
        <strain evidence="4">JCM 11650</strain>
    </source>
</reference>
<sequence length="175" mass="18352">MTAPREERPEDRDVDAEFSRMLADEGLVVGPGEAPREPAAEDSARRDEDVDPWEGGTDDAPAVTSEESRARARAAHPSAGARPAPGDREAEDEEEAALLGDFVPPDPDLEPASSPMLWSWTALVGGLVLLLVATVSATLPAWLGGLGGLIAVGGLIALLLQVPTRRTGDDEGIEL</sequence>
<organism evidence="3 4">
    <name type="scientific">Brachybacterium rhamnosum</name>
    <dbReference type="NCBI Taxonomy" id="173361"/>
    <lineage>
        <taxon>Bacteria</taxon>
        <taxon>Bacillati</taxon>
        <taxon>Actinomycetota</taxon>
        <taxon>Actinomycetes</taxon>
        <taxon>Micrococcales</taxon>
        <taxon>Dermabacteraceae</taxon>
        <taxon>Brachybacterium</taxon>
    </lineage>
</organism>
<feature type="transmembrane region" description="Helical" evidence="2">
    <location>
        <begin position="141"/>
        <end position="160"/>
    </location>
</feature>
<evidence type="ECO:0000313" key="4">
    <source>
        <dbReference type="Proteomes" id="UP001597280"/>
    </source>
</evidence>
<feature type="transmembrane region" description="Helical" evidence="2">
    <location>
        <begin position="117"/>
        <end position="135"/>
    </location>
</feature>
<evidence type="ECO:0000256" key="2">
    <source>
        <dbReference type="SAM" id="Phobius"/>
    </source>
</evidence>
<feature type="compositionally biased region" description="Basic and acidic residues" evidence="1">
    <location>
        <begin position="34"/>
        <end position="48"/>
    </location>
</feature>
<keyword evidence="2" id="KW-0472">Membrane</keyword>
<evidence type="ECO:0000256" key="1">
    <source>
        <dbReference type="SAM" id="MobiDB-lite"/>
    </source>
</evidence>
<accession>A0ABW4PZ93</accession>
<keyword evidence="2" id="KW-0812">Transmembrane</keyword>